<organism evidence="1 2">
    <name type="scientific">Dolichospermum flos-aquae UHCC 0037</name>
    <dbReference type="NCBI Taxonomy" id="2590026"/>
    <lineage>
        <taxon>Bacteria</taxon>
        <taxon>Bacillati</taxon>
        <taxon>Cyanobacteriota</taxon>
        <taxon>Cyanophyceae</taxon>
        <taxon>Nostocales</taxon>
        <taxon>Aphanizomenonaceae</taxon>
        <taxon>Dolichospermum</taxon>
    </lineage>
</organism>
<keyword evidence="2" id="KW-1185">Reference proteome</keyword>
<sequence>MSSSATKIKLTVVQLDLVKSSTFTSGIEKKGGVDLTKYFLENIKGFVQSAFNSVVKHPDEAEEIQSCGGEAYRISLKDVNNAYQFVEKFCALVKENDDQEPNKDKLIFRIGAATGTINFDPSGLGLDRITGHHVLVTVSRLFTANPPGYFYVDQETFNNFDENIKQKFENESVLVPGKEHEDKIIAYRCQMFINTSLPTSEPITIQEIYELFKKINQQAQITRVAQFIGMPNDLRPSTSMPLYEAKTAIVNWAEGDEKGEEYRSQRLNKLKNMIKDIIK</sequence>
<evidence type="ECO:0000313" key="2">
    <source>
        <dbReference type="Proteomes" id="UP001517388"/>
    </source>
</evidence>
<protein>
    <submittedName>
        <fullName evidence="1">Uncharacterized protein</fullName>
    </submittedName>
</protein>
<name>A0ACC7S7W0_DOLFA</name>
<reference evidence="2" key="1">
    <citation type="journal article" date="2020" name="Toxins">
        <title>Phylogenomic Analysis of Secondary Metabolism in the Toxic Cyanobacterial Genera Anabaena, Dolichospermum and Aphanizomenon.</title>
        <authorList>
            <person name="Oesterholm J."/>
            <person name="Popin R.V."/>
            <person name="Fewer D.P."/>
            <person name="Sivonen K."/>
        </authorList>
    </citation>
    <scope>NUCLEOTIDE SEQUENCE [LARGE SCALE GENOMIC DNA]</scope>
    <source>
        <strain evidence="2">UHCC 0037</strain>
    </source>
</reference>
<evidence type="ECO:0000313" key="1">
    <source>
        <dbReference type="EMBL" id="MTJ44262.1"/>
    </source>
</evidence>
<dbReference type="Proteomes" id="UP001517388">
    <property type="component" value="Unassembled WGS sequence"/>
</dbReference>
<proteinExistence type="predicted"/>
<comment type="caution">
    <text evidence="1">The sequence shown here is derived from an EMBL/GenBank/DDBJ whole genome shotgun (WGS) entry which is preliminary data.</text>
</comment>
<gene>
    <name evidence="1" type="ORF">FJR39_14165</name>
</gene>
<dbReference type="EMBL" id="VILF01000003">
    <property type="protein sequence ID" value="MTJ44262.1"/>
    <property type="molecule type" value="Genomic_DNA"/>
</dbReference>
<accession>A0ACC7S7W0</accession>